<proteinExistence type="predicted"/>
<dbReference type="GO" id="GO:0005737">
    <property type="term" value="C:cytoplasm"/>
    <property type="evidence" value="ECO:0007669"/>
    <property type="project" value="TreeGrafter"/>
</dbReference>
<dbReference type="SMART" id="SM00855">
    <property type="entry name" value="PGAM"/>
    <property type="match status" value="1"/>
</dbReference>
<name>A0A1B7LVW4_9MICC</name>
<dbReference type="RefSeq" id="WP_043058851.1">
    <property type="nucleotide sequence ID" value="NZ_LXEY01000022.1"/>
</dbReference>
<organism evidence="1 2">
    <name type="scientific">Enteractinococcus helveticum</name>
    <dbReference type="NCBI Taxonomy" id="1837282"/>
    <lineage>
        <taxon>Bacteria</taxon>
        <taxon>Bacillati</taxon>
        <taxon>Actinomycetota</taxon>
        <taxon>Actinomycetes</taxon>
        <taxon>Micrococcales</taxon>
        <taxon>Micrococcaceae</taxon>
    </lineage>
</organism>
<dbReference type="OrthoDB" id="3215466at2"/>
<reference evidence="1 2" key="1">
    <citation type="submission" date="2016-04" db="EMBL/GenBank/DDBJ databases">
        <title>First whole genome shotgun sequence of the bacterium Enteractinococcus sp. strain UASWS1574.</title>
        <authorList>
            <person name="Crovadore J."/>
            <person name="Chablais R."/>
            <person name="Lefort F."/>
        </authorList>
    </citation>
    <scope>NUCLEOTIDE SEQUENCE [LARGE SCALE GENOMIC DNA]</scope>
    <source>
        <strain evidence="1 2">UASWS1574</strain>
    </source>
</reference>
<dbReference type="PANTHER" id="PTHR48100">
    <property type="entry name" value="BROAD-SPECIFICITY PHOSPHATASE YOR283W-RELATED"/>
    <property type="match status" value="1"/>
</dbReference>
<dbReference type="EMBL" id="LXEY01000022">
    <property type="protein sequence ID" value="OAV59183.1"/>
    <property type="molecule type" value="Genomic_DNA"/>
</dbReference>
<dbReference type="Gene3D" id="3.40.50.1240">
    <property type="entry name" value="Phosphoglycerate mutase-like"/>
    <property type="match status" value="1"/>
</dbReference>
<comment type="caution">
    <text evidence="1">The sequence shown here is derived from an EMBL/GenBank/DDBJ whole genome shotgun (WGS) entry which is preliminary data.</text>
</comment>
<dbReference type="STRING" id="1837282.A6F49_14960"/>
<dbReference type="SUPFAM" id="SSF53254">
    <property type="entry name" value="Phosphoglycerate mutase-like"/>
    <property type="match status" value="1"/>
</dbReference>
<evidence type="ECO:0000313" key="2">
    <source>
        <dbReference type="Proteomes" id="UP000078292"/>
    </source>
</evidence>
<dbReference type="InterPro" id="IPR050275">
    <property type="entry name" value="PGM_Phosphatase"/>
</dbReference>
<gene>
    <name evidence="1" type="ORF">A6F49_14960</name>
</gene>
<dbReference type="Pfam" id="PF00300">
    <property type="entry name" value="His_Phos_1"/>
    <property type="match status" value="1"/>
</dbReference>
<dbReference type="GO" id="GO:0016791">
    <property type="term" value="F:phosphatase activity"/>
    <property type="evidence" value="ECO:0007669"/>
    <property type="project" value="TreeGrafter"/>
</dbReference>
<dbReference type="AlphaFoldDB" id="A0A1B7LVW4"/>
<dbReference type="InterPro" id="IPR029033">
    <property type="entry name" value="His_PPase_superfam"/>
</dbReference>
<sequence length="214" mass="23732">MTVSVHLVRHGEVFNPDKVLYGRLAGFGLSELGQQMAQELADGWSQTPAILVSSPLQRAQETIAPLAKKFDLDVRLETRVLEAENKFEGLSDMRRRLRSPKLWPLVINPMRPSWGEPYAQQAARMAGAIQDLRDELMTTYGPGSCAIVVSHQLPIWVTRLSAEGKVLAHDPRRRECSLASVTSFEFAPGQRIPTVHYTEPVEHLSKQAAALPGA</sequence>
<dbReference type="CDD" id="cd07067">
    <property type="entry name" value="HP_PGM_like"/>
    <property type="match status" value="1"/>
</dbReference>
<dbReference type="Proteomes" id="UP000078292">
    <property type="component" value="Unassembled WGS sequence"/>
</dbReference>
<protein>
    <submittedName>
        <fullName evidence="1">Fructose-2,6-bisphosphatase</fullName>
    </submittedName>
</protein>
<dbReference type="InterPro" id="IPR013078">
    <property type="entry name" value="His_Pase_superF_clade-1"/>
</dbReference>
<keyword evidence="2" id="KW-1185">Reference proteome</keyword>
<dbReference type="PANTHER" id="PTHR48100:SF51">
    <property type="entry name" value="PHOSPHOGLYCERATE MUTASE"/>
    <property type="match status" value="1"/>
</dbReference>
<accession>A0A1B7LVW4</accession>
<evidence type="ECO:0000313" key="1">
    <source>
        <dbReference type="EMBL" id="OAV59183.1"/>
    </source>
</evidence>